<evidence type="ECO:0000313" key="1">
    <source>
        <dbReference type="EMBL" id="MCU6765631.1"/>
    </source>
</evidence>
<dbReference type="SUPFAM" id="SSF53335">
    <property type="entry name" value="S-adenosyl-L-methionine-dependent methyltransferases"/>
    <property type="match status" value="1"/>
</dbReference>
<protein>
    <submittedName>
        <fullName evidence="1">Methyltransferase domain-containing protein</fullName>
    </submittedName>
</protein>
<dbReference type="Gene3D" id="3.40.50.150">
    <property type="entry name" value="Vaccinia Virus protein VP39"/>
    <property type="match status" value="1"/>
</dbReference>
<dbReference type="GO" id="GO:0032259">
    <property type="term" value="P:methylation"/>
    <property type="evidence" value="ECO:0007669"/>
    <property type="project" value="UniProtKB-KW"/>
</dbReference>
<keyword evidence="1" id="KW-0489">Methyltransferase</keyword>
<dbReference type="PANTHER" id="PTHR35276:SF1">
    <property type="entry name" value="TRNA (MNM(5)S(2)U34)-METHYLTRANSFERASE, CHLOROPLASTIC"/>
    <property type="match status" value="1"/>
</dbReference>
<organism evidence="1 2">
    <name type="scientific">Blautia ammoniilytica</name>
    <dbReference type="NCBI Taxonomy" id="2981782"/>
    <lineage>
        <taxon>Bacteria</taxon>
        <taxon>Bacillati</taxon>
        <taxon>Bacillota</taxon>
        <taxon>Clostridia</taxon>
        <taxon>Lachnospirales</taxon>
        <taxon>Lachnospiraceae</taxon>
        <taxon>Blautia</taxon>
    </lineage>
</organism>
<dbReference type="Proteomes" id="UP001652409">
    <property type="component" value="Unassembled WGS sequence"/>
</dbReference>
<evidence type="ECO:0000313" key="2">
    <source>
        <dbReference type="Proteomes" id="UP001652409"/>
    </source>
</evidence>
<gene>
    <name evidence="1" type="ORF">OCV61_09430</name>
</gene>
<sequence>MKNIQITGWCSRFIEEQVQEGDLCIDATAGNGSDTLLLSRLCGSTGHVLAFDIQRDALDHTKEKLLKESPFQNCKCILDSHSNMEAYASPDTVSCIVFNFGYLPGGDHTISTRIKTSIPALSSSLKLLKKGGLLSLCIYSGGDTGFEEHDAVLSWLKSLDPHCYLVIKSEFYNRPNHPPVPVLVIRLK</sequence>
<accession>A0ABT2TVE1</accession>
<keyword evidence="1" id="KW-0808">Transferase</keyword>
<dbReference type="RefSeq" id="WP_158421593.1">
    <property type="nucleotide sequence ID" value="NZ_JAOQJL010000016.1"/>
</dbReference>
<proteinExistence type="predicted"/>
<name>A0ABT2TVE1_9FIRM</name>
<dbReference type="PANTHER" id="PTHR35276">
    <property type="entry name" value="S-ADENOSYL-L-METHIONINE-DEPENDENT METHYLTRANSFERASES SUPERFAMILY PROTEIN"/>
    <property type="match status" value="1"/>
</dbReference>
<dbReference type="InterPro" id="IPR029063">
    <property type="entry name" value="SAM-dependent_MTases_sf"/>
</dbReference>
<comment type="caution">
    <text evidence="1">The sequence shown here is derived from an EMBL/GenBank/DDBJ whole genome shotgun (WGS) entry which is preliminary data.</text>
</comment>
<reference evidence="1 2" key="1">
    <citation type="journal article" date="2021" name="ISME Commun">
        <title>Automated analysis of genomic sequences facilitates high-throughput and comprehensive description of bacteria.</title>
        <authorList>
            <person name="Hitch T.C.A."/>
        </authorList>
    </citation>
    <scope>NUCLEOTIDE SEQUENCE [LARGE SCALE GENOMIC DNA]</scope>
    <source>
        <strain evidence="1 2">Sanger_23</strain>
    </source>
</reference>
<dbReference type="EMBL" id="JAOQJL010000016">
    <property type="protein sequence ID" value="MCU6765631.1"/>
    <property type="molecule type" value="Genomic_DNA"/>
</dbReference>
<keyword evidence="2" id="KW-1185">Reference proteome</keyword>
<dbReference type="InterPro" id="IPR010719">
    <property type="entry name" value="MnmM_MeTrfase"/>
</dbReference>
<dbReference type="Pfam" id="PF06962">
    <property type="entry name" value="rRNA_methylase"/>
    <property type="match status" value="1"/>
</dbReference>
<dbReference type="GO" id="GO:0008168">
    <property type="term" value="F:methyltransferase activity"/>
    <property type="evidence" value="ECO:0007669"/>
    <property type="project" value="UniProtKB-KW"/>
</dbReference>